<evidence type="ECO:0000256" key="8">
    <source>
        <dbReference type="ARBA" id="ARBA00029618"/>
    </source>
</evidence>
<evidence type="ECO:0000259" key="12">
    <source>
        <dbReference type="SMART" id="SM00642"/>
    </source>
</evidence>
<dbReference type="Pfam" id="PF18033">
    <property type="entry name" value="SpuA_C"/>
    <property type="match status" value="1"/>
</dbReference>
<dbReference type="GO" id="GO:0051060">
    <property type="term" value="F:pullulanase activity"/>
    <property type="evidence" value="ECO:0007669"/>
    <property type="project" value="UniProtKB-EC"/>
</dbReference>
<dbReference type="Gene3D" id="3.20.20.80">
    <property type="entry name" value="Glycosidases"/>
    <property type="match status" value="1"/>
</dbReference>
<dbReference type="Proteomes" id="UP000003217">
    <property type="component" value="Unassembled WGS sequence"/>
</dbReference>
<dbReference type="InterPro" id="IPR013783">
    <property type="entry name" value="Ig-like_fold"/>
</dbReference>
<dbReference type="InterPro" id="IPR040806">
    <property type="entry name" value="SpuA_C"/>
</dbReference>
<dbReference type="InterPro" id="IPR005323">
    <property type="entry name" value="CBM41_pullulanase"/>
</dbReference>
<dbReference type="InterPro" id="IPR013784">
    <property type="entry name" value="Carb-bd-like_fold"/>
</dbReference>
<keyword evidence="3" id="KW-0378">Hydrolase</keyword>
<keyword evidence="11" id="KW-0812">Transmembrane</keyword>
<evidence type="ECO:0000256" key="1">
    <source>
        <dbReference type="ARBA" id="ARBA00008061"/>
    </source>
</evidence>
<sequence>MLQSMSKHNKAITPEKRQKFGIRRLKLGVASITIATALFGTAVTAVQAKTTDTTTSELVETVVSDSSQSTNAVTSSAGVEQNVATETKSSNDRSLPASIEKSNQLSSQENVTTSEASVGDSEVASIVPSETVSDADVTPPSAQVPSPVAEVPIASTDIRMHFKTLPSTDLASLGLWTWEDVAKPSEQNGAWPTGATSFSMAKQDNYGYYIDIKMAEGPRNLIKWLINNTSGQNITGDQEFDVLSQNMNEVWFDEQYKASYYAPQATGTLRINYLRADGNYKDKSLWLWGSVDSTQLSQQGTWPDGINFRHFGKYGAYIDVKLSELPSDIGFLLLDESKSGEAVKINPSDYRFSDLKNNTQIFVKDEDPTIYTNPYYVNNVRILGAQQTSPTTIEVSMTSLEGTDQSTVLKNLTVTNAANQSMAIAGLILNTAQKTLLIKGDFSANKGPYTVTYASDHLLARGNWQYKDALYAYDGFLGSQVTANGQSVDMAIWSPSADQVSVVLYDKDDQNLVVGKVGMVKGQKGQWTVKLDKTKGLEINDYRGYYYHYEIKRGDKTVLVLDPYAKSLAAWNSDLASKGPAYAVAKAAFVDPSHYGPKELTYAKIPGFNKREDAIIYEVHVRDFTSDKAISVDLHHQFGTFAAFAERLQYLKELGVTHIQLLPVMSYYFINEMTKDRMDYYASSATNYNWGYDPQSYFALTGHYSSDPKDPTKRIEEFKNLVNEIHKLGMGVLLDVVYNHTAKTAILEDLEPHYYHFMDADGTPRTAFGGGRVGTTHYMTRRLLLDSIKYMVSEYKVDGFRFDMMGEHDAETIQAAYDAAKVLNPNILMLGEGWITYAGDENKPVQAADQTWMNQTDSVASFSDDIRNLLKSGYPNEGQPAFLTNGHRSINGIFSNIKGQPTNFKADDPGDVIQYIEAHDNLTLFDIIAQSIKKDPSIAKNNSEIHRRLRLGNLIIMTSQGTAFIHAGQEYGRTKQFRDEAYKYPVSSDLVPNKSHLLVNEDGSPFDYPYFIHDSYDSTDAINHFDWTKATNSSLYPENTKSHDYMQGLIAIRKSTDAFRLGDKDLIDQKVSLITVPGQDGVAESDLIIGYVVTATNGDRYAVLVNADSKSRHFTLPAEWQSASVLVDADYAGLANIKHPNGLHFDQNGLSLDPLTATILKLVKAAEVEPGFERAKKDDNPHTLTTPGLTNKMGTSGTVLSEVSPVFWSGVASPAKSVRTSSVSGFKKEAVKASENGTTNKKHQARTKTSDASGKTVEKATVKAQNKQEKKTTFALVAALFLIAWAYLIHKHKRRS</sequence>
<name>G5KA79_9STRE</name>
<dbReference type="InterPro" id="IPR006047">
    <property type="entry name" value="GH13_cat_dom"/>
</dbReference>
<dbReference type="Gene3D" id="2.60.40.1110">
    <property type="match status" value="2"/>
</dbReference>
<evidence type="ECO:0000313" key="13">
    <source>
        <dbReference type="EMBL" id="EHI64345.1"/>
    </source>
</evidence>
<dbReference type="InterPro" id="IPR004193">
    <property type="entry name" value="Glyco_hydro_13_N"/>
</dbReference>
<dbReference type="Pfam" id="PF03714">
    <property type="entry name" value="PUD"/>
    <property type="match status" value="2"/>
</dbReference>
<keyword evidence="2" id="KW-0732">Signal</keyword>
<feature type="compositionally biased region" description="Polar residues" evidence="10">
    <location>
        <begin position="68"/>
        <end position="88"/>
    </location>
</feature>
<dbReference type="Pfam" id="PF02922">
    <property type="entry name" value="CBM_48"/>
    <property type="match status" value="1"/>
</dbReference>
<comment type="similarity">
    <text evidence="1">Belongs to the glycosyl hydrolase 13 family.</text>
</comment>
<dbReference type="SUPFAM" id="SSF49452">
    <property type="entry name" value="Starch-binding domain-like"/>
    <property type="match status" value="2"/>
</dbReference>
<organism evidence="13 14">
    <name type="scientific">Streptococcus pseudoporcinus LQ 940-04</name>
    <dbReference type="NCBI Taxonomy" id="875093"/>
    <lineage>
        <taxon>Bacteria</taxon>
        <taxon>Bacillati</taxon>
        <taxon>Bacillota</taxon>
        <taxon>Bacilli</taxon>
        <taxon>Lactobacillales</taxon>
        <taxon>Streptococcaceae</taxon>
        <taxon>Streptococcus</taxon>
    </lineage>
</organism>
<evidence type="ECO:0000256" key="3">
    <source>
        <dbReference type="ARBA" id="ARBA00022801"/>
    </source>
</evidence>
<dbReference type="EMBL" id="AEUY02000005">
    <property type="protein sequence ID" value="EHI64345.1"/>
    <property type="molecule type" value="Genomic_DNA"/>
</dbReference>
<dbReference type="CDD" id="cd11341">
    <property type="entry name" value="AmyAc_Pullulanase_LD-like"/>
    <property type="match status" value="1"/>
</dbReference>
<evidence type="ECO:0000313" key="14">
    <source>
        <dbReference type="Proteomes" id="UP000003217"/>
    </source>
</evidence>
<feature type="compositionally biased region" description="Polar residues" evidence="10">
    <location>
        <begin position="100"/>
        <end position="116"/>
    </location>
</feature>
<dbReference type="EC" id="3.2.1.41" evidence="7"/>
<evidence type="ECO:0000256" key="4">
    <source>
        <dbReference type="ARBA" id="ARBA00022837"/>
    </source>
</evidence>
<dbReference type="NCBIfam" id="TIGR02102">
    <property type="entry name" value="pullulan_Gpos"/>
    <property type="match status" value="1"/>
</dbReference>
<evidence type="ECO:0000256" key="2">
    <source>
        <dbReference type="ARBA" id="ARBA00022729"/>
    </source>
</evidence>
<dbReference type="RefSeq" id="WP_007895326.1">
    <property type="nucleotide sequence ID" value="NZ_AEUY02000005.1"/>
</dbReference>
<dbReference type="Gene3D" id="2.60.40.1180">
    <property type="entry name" value="Golgi alpha-mannosidase II"/>
    <property type="match status" value="1"/>
</dbReference>
<evidence type="ECO:0000256" key="10">
    <source>
        <dbReference type="SAM" id="MobiDB-lite"/>
    </source>
</evidence>
<evidence type="ECO:0000256" key="11">
    <source>
        <dbReference type="SAM" id="Phobius"/>
    </source>
</evidence>
<keyword evidence="5" id="KW-0326">Glycosidase</keyword>
<feature type="region of interest" description="Disordered" evidence="10">
    <location>
        <begin position="1230"/>
        <end position="1256"/>
    </location>
</feature>
<protein>
    <recommendedName>
        <fullName evidence="7">pullulanase</fullName>
        <ecNumber evidence="7">3.2.1.41</ecNumber>
    </recommendedName>
    <alternativeName>
        <fullName evidence="8">Alpha-dextrin endo-1,6-alpha-glucosidase</fullName>
    </alternativeName>
    <alternativeName>
        <fullName evidence="9">Pullulan 6-glucanohydrolase</fullName>
    </alternativeName>
</protein>
<dbReference type="CDD" id="cd02860">
    <property type="entry name" value="E_set_Pullulanase"/>
    <property type="match status" value="1"/>
</dbReference>
<evidence type="ECO:0000256" key="9">
    <source>
        <dbReference type="ARBA" id="ARBA00031076"/>
    </source>
</evidence>
<dbReference type="Pfam" id="PF04650">
    <property type="entry name" value="YSIRK_signal"/>
    <property type="match status" value="1"/>
</dbReference>
<dbReference type="InterPro" id="IPR013780">
    <property type="entry name" value="Glyco_hydro_b"/>
</dbReference>
<keyword evidence="14" id="KW-1185">Reference proteome</keyword>
<proteinExistence type="inferred from homology"/>
<evidence type="ECO:0000256" key="7">
    <source>
        <dbReference type="ARBA" id="ARBA00024062"/>
    </source>
</evidence>
<dbReference type="GO" id="GO:0030246">
    <property type="term" value="F:carbohydrate binding"/>
    <property type="evidence" value="ECO:0007669"/>
    <property type="project" value="InterPro"/>
</dbReference>
<evidence type="ECO:0000256" key="6">
    <source>
        <dbReference type="ARBA" id="ARBA00023965"/>
    </source>
</evidence>
<dbReference type="InterPro" id="IPR011838">
    <property type="entry name" value="Pullulan_Gpos"/>
</dbReference>
<keyword evidence="11" id="KW-0472">Membrane</keyword>
<comment type="catalytic activity">
    <reaction evidence="6">
        <text>Hydrolysis of (1-&gt;6)-alpha-D-glucosidic linkages in pullulan, amylopectin and glycogen, and in the alpha- and beta-limit dextrins of amylopectin and glycogen.</text>
        <dbReference type="EC" id="3.2.1.41"/>
    </reaction>
</comment>
<dbReference type="GeneID" id="58555227"/>
<dbReference type="PANTHER" id="PTHR43002">
    <property type="entry name" value="GLYCOGEN DEBRANCHING ENZYME"/>
    <property type="match status" value="1"/>
</dbReference>
<feature type="region of interest" description="Disordered" evidence="10">
    <location>
        <begin position="62"/>
        <end position="122"/>
    </location>
</feature>
<feature type="domain" description="Glycosyl hydrolase family 13 catalytic" evidence="12">
    <location>
        <begin position="618"/>
        <end position="1026"/>
    </location>
</feature>
<dbReference type="Pfam" id="PF00128">
    <property type="entry name" value="Alpha-amylase"/>
    <property type="match status" value="1"/>
</dbReference>
<dbReference type="CDD" id="cd10315">
    <property type="entry name" value="CBM41_pullulanase"/>
    <property type="match status" value="2"/>
</dbReference>
<evidence type="ECO:0000256" key="5">
    <source>
        <dbReference type="ARBA" id="ARBA00023295"/>
    </source>
</evidence>
<dbReference type="Gene3D" id="2.60.40.10">
    <property type="entry name" value="Immunoglobulins"/>
    <property type="match status" value="1"/>
</dbReference>
<dbReference type="Gene3D" id="2.60.40.1220">
    <property type="match status" value="1"/>
</dbReference>
<dbReference type="InterPro" id="IPR005877">
    <property type="entry name" value="YSIRK_signal_dom"/>
</dbReference>
<dbReference type="SUPFAM" id="SSF81296">
    <property type="entry name" value="E set domains"/>
    <property type="match status" value="1"/>
</dbReference>
<dbReference type="InterPro" id="IPR014756">
    <property type="entry name" value="Ig_E-set"/>
</dbReference>
<dbReference type="STRING" id="361101.GCA_900102825_01382"/>
<gene>
    <name evidence="13" type="ORF">STRPS_0670</name>
</gene>
<dbReference type="SUPFAM" id="SSF51445">
    <property type="entry name" value="(Trans)glycosidases"/>
    <property type="match status" value="1"/>
</dbReference>
<dbReference type="InterPro" id="IPR014755">
    <property type="entry name" value="Cu-Rt/internalin_Ig-like"/>
</dbReference>
<dbReference type="NCBIfam" id="TIGR01168">
    <property type="entry name" value="YSIRK_signal"/>
    <property type="match status" value="1"/>
</dbReference>
<dbReference type="GO" id="GO:0005975">
    <property type="term" value="P:carbohydrate metabolic process"/>
    <property type="evidence" value="ECO:0007669"/>
    <property type="project" value="InterPro"/>
</dbReference>
<comment type="caution">
    <text evidence="13">The sequence shown here is derived from an EMBL/GenBank/DDBJ whole genome shotgun (WGS) entry which is preliminary data.</text>
</comment>
<reference evidence="13 14" key="1">
    <citation type="journal article" date="2014" name="Int. J. Syst. Evol. Microbiol.">
        <title>Phylogenomics and the dynamic genome evolution of the genus Streptococcus.</title>
        <authorList>
            <consortium name="The Broad Institute Genome Sequencing Platform"/>
            <person name="Richards V.P."/>
            <person name="Palmer S.R."/>
            <person name="Pavinski Bitar P.D."/>
            <person name="Qin X."/>
            <person name="Weinstock G.M."/>
            <person name="Highlander S.K."/>
            <person name="Town C.D."/>
            <person name="Burne R.A."/>
            <person name="Stanhope M.J."/>
        </authorList>
    </citation>
    <scope>NUCLEOTIDE SEQUENCE [LARGE SCALE GENOMIC DNA]</scope>
    <source>
        <strain evidence="13 14">LQ 940-04</strain>
    </source>
</reference>
<accession>G5KA79</accession>
<keyword evidence="11" id="KW-1133">Transmembrane helix</keyword>
<feature type="transmembrane region" description="Helical" evidence="11">
    <location>
        <begin position="1273"/>
        <end position="1290"/>
    </location>
</feature>
<dbReference type="OrthoDB" id="9761875at2"/>
<keyword evidence="4" id="KW-0106">Calcium</keyword>
<dbReference type="InterPro" id="IPR017853">
    <property type="entry name" value="GH"/>
</dbReference>
<dbReference type="SMART" id="SM00642">
    <property type="entry name" value="Aamy"/>
    <property type="match status" value="1"/>
</dbReference>